<protein>
    <recommendedName>
        <fullName evidence="6">UBR-type domain-containing protein</fullName>
    </recommendedName>
</protein>
<dbReference type="EMBL" id="MCGO01000006">
    <property type="protein sequence ID" value="ORY50932.1"/>
    <property type="molecule type" value="Genomic_DNA"/>
</dbReference>
<dbReference type="Pfam" id="PF02207">
    <property type="entry name" value="zf-UBR"/>
    <property type="match status" value="1"/>
</dbReference>
<comment type="caution">
    <text evidence="7">The sequence shown here is derived from an EMBL/GenBank/DDBJ whole genome shotgun (WGS) entry which is preliminary data.</text>
</comment>
<sequence>MFVRRRRADQQIFSCLTCRGPETNANVGVCYACFVQCHTSHEVVELFERRDFVCDCGSSVCPVKCTLQQKSVGVLNSTNKYDHCFNNIFCYCKQPYDHEKEPDDSFMMHCIVCEDWFHDRCVKNCPDEDAFDEFVCKNCVANNPWLWTYENLTENMVFVGEDEDDVGDSGNGKEKLSKLMTPSRKRQASTENDTDTDSLQPPSSVNKRVRQSTSSPPHLPPLQHLPHHPHSHPRSCNIQLPSGKCFESSDHVQTTRSTFFLVIR</sequence>
<organism evidence="7 8">
    <name type="scientific">Rhizoclosmatium globosum</name>
    <dbReference type="NCBI Taxonomy" id="329046"/>
    <lineage>
        <taxon>Eukaryota</taxon>
        <taxon>Fungi</taxon>
        <taxon>Fungi incertae sedis</taxon>
        <taxon>Chytridiomycota</taxon>
        <taxon>Chytridiomycota incertae sedis</taxon>
        <taxon>Chytridiomycetes</taxon>
        <taxon>Chytridiales</taxon>
        <taxon>Chytriomycetaceae</taxon>
        <taxon>Rhizoclosmatium</taxon>
    </lineage>
</organism>
<keyword evidence="1" id="KW-0479">Metal-binding</keyword>
<reference evidence="7 8" key="1">
    <citation type="submission" date="2016-07" db="EMBL/GenBank/DDBJ databases">
        <title>Pervasive Adenine N6-methylation of Active Genes in Fungi.</title>
        <authorList>
            <consortium name="DOE Joint Genome Institute"/>
            <person name="Mondo S.J."/>
            <person name="Dannebaum R.O."/>
            <person name="Kuo R.C."/>
            <person name="Labutti K."/>
            <person name="Haridas S."/>
            <person name="Kuo A."/>
            <person name="Salamov A."/>
            <person name="Ahrendt S.R."/>
            <person name="Lipzen A."/>
            <person name="Sullivan W."/>
            <person name="Andreopoulos W.B."/>
            <person name="Clum A."/>
            <person name="Lindquist E."/>
            <person name="Daum C."/>
            <person name="Ramamoorthy G.K."/>
            <person name="Gryganskyi A."/>
            <person name="Culley D."/>
            <person name="Magnuson J.K."/>
            <person name="James T.Y."/>
            <person name="O'Malley M.A."/>
            <person name="Stajich J.E."/>
            <person name="Spatafora J.W."/>
            <person name="Visel A."/>
            <person name="Grigoriev I.V."/>
        </authorList>
    </citation>
    <scope>NUCLEOTIDE SEQUENCE [LARGE SCALE GENOMIC DNA]</scope>
    <source>
        <strain evidence="7 8">JEL800</strain>
    </source>
</reference>
<evidence type="ECO:0000256" key="4">
    <source>
        <dbReference type="PROSITE-ProRule" id="PRU00508"/>
    </source>
</evidence>
<dbReference type="GO" id="GO:0005737">
    <property type="term" value="C:cytoplasm"/>
    <property type="evidence" value="ECO:0007669"/>
    <property type="project" value="TreeGrafter"/>
</dbReference>
<dbReference type="SMART" id="SM00396">
    <property type="entry name" value="ZnF_UBR1"/>
    <property type="match status" value="1"/>
</dbReference>
<feature type="compositionally biased region" description="Polar residues" evidence="5">
    <location>
        <begin position="197"/>
        <end position="206"/>
    </location>
</feature>
<dbReference type="PANTHER" id="PTHR13513">
    <property type="entry name" value="E3 UBIQUITIN-PROTEIN LIGASE UBR7"/>
    <property type="match status" value="1"/>
</dbReference>
<name>A0A1Y2CV88_9FUNG</name>
<feature type="domain" description="UBR-type" evidence="6">
    <location>
        <begin position="1"/>
        <end position="70"/>
    </location>
</feature>
<dbReference type="Proteomes" id="UP000193642">
    <property type="component" value="Unassembled WGS sequence"/>
</dbReference>
<evidence type="ECO:0000256" key="1">
    <source>
        <dbReference type="ARBA" id="ARBA00022723"/>
    </source>
</evidence>
<dbReference type="InterPro" id="IPR011011">
    <property type="entry name" value="Znf_FYVE_PHD"/>
</dbReference>
<dbReference type="CDD" id="cd15542">
    <property type="entry name" value="PHD_UBR7"/>
    <property type="match status" value="1"/>
</dbReference>
<evidence type="ECO:0000256" key="2">
    <source>
        <dbReference type="ARBA" id="ARBA00022771"/>
    </source>
</evidence>
<keyword evidence="8" id="KW-1185">Reference proteome</keyword>
<dbReference type="GO" id="GO:0061630">
    <property type="term" value="F:ubiquitin protein ligase activity"/>
    <property type="evidence" value="ECO:0007669"/>
    <property type="project" value="InterPro"/>
</dbReference>
<dbReference type="OrthoDB" id="5795902at2759"/>
<evidence type="ECO:0000256" key="3">
    <source>
        <dbReference type="ARBA" id="ARBA00022833"/>
    </source>
</evidence>
<proteinExistence type="predicted"/>
<feature type="zinc finger region" description="UBR-type" evidence="4">
    <location>
        <begin position="1"/>
        <end position="70"/>
    </location>
</feature>
<evidence type="ECO:0000256" key="5">
    <source>
        <dbReference type="SAM" id="MobiDB-lite"/>
    </source>
</evidence>
<keyword evidence="3" id="KW-0862">Zinc</keyword>
<dbReference type="Gene3D" id="2.60.120.650">
    <property type="entry name" value="Cupin"/>
    <property type="match status" value="1"/>
</dbReference>
<dbReference type="SUPFAM" id="SSF57903">
    <property type="entry name" value="FYVE/PHD zinc finger"/>
    <property type="match status" value="1"/>
</dbReference>
<dbReference type="InterPro" id="IPR003126">
    <property type="entry name" value="Znf_UBR"/>
</dbReference>
<dbReference type="PROSITE" id="PS51157">
    <property type="entry name" value="ZF_UBR"/>
    <property type="match status" value="1"/>
</dbReference>
<dbReference type="PROSITE" id="PS01359">
    <property type="entry name" value="ZF_PHD_1"/>
    <property type="match status" value="1"/>
</dbReference>
<evidence type="ECO:0000313" key="7">
    <source>
        <dbReference type="EMBL" id="ORY50932.1"/>
    </source>
</evidence>
<dbReference type="InterPro" id="IPR040204">
    <property type="entry name" value="UBR7"/>
</dbReference>
<dbReference type="InterPro" id="IPR019786">
    <property type="entry name" value="Zinc_finger_PHD-type_CS"/>
</dbReference>
<evidence type="ECO:0000259" key="6">
    <source>
        <dbReference type="PROSITE" id="PS51157"/>
    </source>
</evidence>
<dbReference type="GO" id="GO:0008270">
    <property type="term" value="F:zinc ion binding"/>
    <property type="evidence" value="ECO:0007669"/>
    <property type="project" value="UniProtKB-KW"/>
</dbReference>
<evidence type="ECO:0000313" key="8">
    <source>
        <dbReference type="Proteomes" id="UP000193642"/>
    </source>
</evidence>
<accession>A0A1Y2CV88</accession>
<dbReference type="PANTHER" id="PTHR13513:SF9">
    <property type="entry name" value="E3 UBIQUITIN-PROTEIN LIGASE UBR7-RELATED"/>
    <property type="match status" value="1"/>
</dbReference>
<gene>
    <name evidence="7" type="ORF">BCR33DRAFT_762498</name>
</gene>
<keyword evidence="2" id="KW-0863">Zinc-finger</keyword>
<dbReference type="AlphaFoldDB" id="A0A1Y2CV88"/>
<feature type="region of interest" description="Disordered" evidence="5">
    <location>
        <begin position="163"/>
        <end position="236"/>
    </location>
</feature>